<gene>
    <name evidence="1" type="ORF">RFI_35156</name>
</gene>
<dbReference type="Proteomes" id="UP000023152">
    <property type="component" value="Unassembled WGS sequence"/>
</dbReference>
<evidence type="ECO:0000313" key="2">
    <source>
        <dbReference type="Proteomes" id="UP000023152"/>
    </source>
</evidence>
<name>X6LNI1_RETFI</name>
<dbReference type="EMBL" id="ASPP01036199">
    <property type="protein sequence ID" value="ETO02280.1"/>
    <property type="molecule type" value="Genomic_DNA"/>
</dbReference>
<organism evidence="1 2">
    <name type="scientific">Reticulomyxa filosa</name>
    <dbReference type="NCBI Taxonomy" id="46433"/>
    <lineage>
        <taxon>Eukaryota</taxon>
        <taxon>Sar</taxon>
        <taxon>Rhizaria</taxon>
        <taxon>Retaria</taxon>
        <taxon>Foraminifera</taxon>
        <taxon>Monothalamids</taxon>
        <taxon>Reticulomyxidae</taxon>
        <taxon>Reticulomyxa</taxon>
    </lineage>
</organism>
<dbReference type="AlphaFoldDB" id="X6LNI1"/>
<feature type="non-terminal residue" evidence="1">
    <location>
        <position position="1"/>
    </location>
</feature>
<accession>X6LNI1</accession>
<sequence>IIINGFHSQIIIINQSSLEKINNNLLFITYYYDKISVFNLNTFKFIKYFHLPTNNCIGCHCFVSKSENEQEQGMMKINEEKNKQNQMLLFCMKTGLSIEYDEDNNTFQCYKLS</sequence>
<evidence type="ECO:0000313" key="1">
    <source>
        <dbReference type="EMBL" id="ETO02280.1"/>
    </source>
</evidence>
<comment type="caution">
    <text evidence="1">The sequence shown here is derived from an EMBL/GenBank/DDBJ whole genome shotgun (WGS) entry which is preliminary data.</text>
</comment>
<feature type="non-terminal residue" evidence="1">
    <location>
        <position position="113"/>
    </location>
</feature>
<proteinExistence type="predicted"/>
<reference evidence="1 2" key="1">
    <citation type="journal article" date="2013" name="Curr. Biol.">
        <title>The Genome of the Foraminiferan Reticulomyxa filosa.</title>
        <authorList>
            <person name="Glockner G."/>
            <person name="Hulsmann N."/>
            <person name="Schleicher M."/>
            <person name="Noegel A.A."/>
            <person name="Eichinger L."/>
            <person name="Gallinger C."/>
            <person name="Pawlowski J."/>
            <person name="Sierra R."/>
            <person name="Euteneuer U."/>
            <person name="Pillet L."/>
            <person name="Moustafa A."/>
            <person name="Platzer M."/>
            <person name="Groth M."/>
            <person name="Szafranski K."/>
            <person name="Schliwa M."/>
        </authorList>
    </citation>
    <scope>NUCLEOTIDE SEQUENCE [LARGE SCALE GENOMIC DNA]</scope>
</reference>
<keyword evidence="2" id="KW-1185">Reference proteome</keyword>
<protein>
    <submittedName>
        <fullName evidence="1">Uncharacterized protein</fullName>
    </submittedName>
</protein>